<evidence type="ECO:0000256" key="11">
    <source>
        <dbReference type="ARBA" id="ARBA00023049"/>
    </source>
</evidence>
<dbReference type="InterPro" id="IPR053974">
    <property type="entry name" value="ERMP1_1-A_TM"/>
</dbReference>
<dbReference type="SUPFAM" id="SSF53187">
    <property type="entry name" value="Zn-dependent exopeptidases"/>
    <property type="match status" value="1"/>
</dbReference>
<dbReference type="InterPro" id="IPR045175">
    <property type="entry name" value="M28_fam"/>
</dbReference>
<feature type="transmembrane region" description="Helical" evidence="16">
    <location>
        <begin position="610"/>
        <end position="629"/>
    </location>
</feature>
<feature type="transmembrane region" description="Helical" evidence="16">
    <location>
        <begin position="51"/>
        <end position="72"/>
    </location>
</feature>
<feature type="region of interest" description="Disordered" evidence="15">
    <location>
        <begin position="1"/>
        <end position="41"/>
    </location>
</feature>
<evidence type="ECO:0000256" key="4">
    <source>
        <dbReference type="ARBA" id="ARBA00022670"/>
    </source>
</evidence>
<dbReference type="GO" id="GO:0008235">
    <property type="term" value="F:metalloexopeptidase activity"/>
    <property type="evidence" value="ECO:0007669"/>
    <property type="project" value="InterPro"/>
</dbReference>
<accession>A0A7R8WF81</accession>
<feature type="non-terminal residue" evidence="19">
    <location>
        <position position="635"/>
    </location>
</feature>
<dbReference type="Pfam" id="PF22249">
    <property type="entry name" value="ERMP1-TM"/>
    <property type="match status" value="1"/>
</dbReference>
<evidence type="ECO:0000256" key="10">
    <source>
        <dbReference type="ARBA" id="ARBA00022989"/>
    </source>
</evidence>
<keyword evidence="10 16" id="KW-1133">Transmembrane helix</keyword>
<keyword evidence="8" id="KW-0256">Endoplasmic reticulum</keyword>
<keyword evidence="4" id="KW-0645">Protease</keyword>
<dbReference type="InterPro" id="IPR007484">
    <property type="entry name" value="Peptidase_M28"/>
</dbReference>
<dbReference type="PANTHER" id="PTHR12147">
    <property type="entry name" value="METALLOPEPTIDASE M28 FAMILY MEMBER"/>
    <property type="match status" value="1"/>
</dbReference>
<protein>
    <recommendedName>
        <fullName evidence="14">FXNA-like protease</fullName>
    </recommendedName>
</protein>
<keyword evidence="7" id="KW-0378">Hydrolase</keyword>
<feature type="transmembrane region" description="Helical" evidence="16">
    <location>
        <begin position="510"/>
        <end position="531"/>
    </location>
</feature>
<name>A0A7R8WF81_9CRUS</name>
<keyword evidence="12 16" id="KW-0472">Membrane</keyword>
<dbReference type="GO" id="GO:0046872">
    <property type="term" value="F:metal ion binding"/>
    <property type="evidence" value="ECO:0007669"/>
    <property type="project" value="UniProtKB-KW"/>
</dbReference>
<keyword evidence="11" id="KW-0482">Metalloprotease</keyword>
<keyword evidence="5 16" id="KW-0812">Transmembrane</keyword>
<proteinExistence type="inferred from homology"/>
<dbReference type="Gene3D" id="3.40.630.10">
    <property type="entry name" value="Zn peptidases"/>
    <property type="match status" value="1"/>
</dbReference>
<evidence type="ECO:0000256" key="16">
    <source>
        <dbReference type="SAM" id="Phobius"/>
    </source>
</evidence>
<comment type="subcellular location">
    <subcellularLocation>
        <location evidence="2">Endoplasmic reticulum membrane</location>
        <topology evidence="2">Multi-pass membrane protein</topology>
    </subcellularLocation>
</comment>
<feature type="transmembrane region" description="Helical" evidence="16">
    <location>
        <begin position="435"/>
        <end position="455"/>
    </location>
</feature>
<feature type="domain" description="Endoplasmic reticulum metallopeptidase 1/1-A TM" evidence="18">
    <location>
        <begin position="433"/>
        <end position="630"/>
    </location>
</feature>
<evidence type="ECO:0000256" key="7">
    <source>
        <dbReference type="ARBA" id="ARBA00022801"/>
    </source>
</evidence>
<comment type="cofactor">
    <cofactor evidence="1">
        <name>Zn(2+)</name>
        <dbReference type="ChEBI" id="CHEBI:29105"/>
    </cofactor>
</comment>
<feature type="transmembrane region" description="Helical" evidence="16">
    <location>
        <begin position="569"/>
        <end position="590"/>
    </location>
</feature>
<dbReference type="AlphaFoldDB" id="A0A7R8WF81"/>
<feature type="transmembrane region" description="Helical" evidence="16">
    <location>
        <begin position="475"/>
        <end position="498"/>
    </location>
</feature>
<comment type="similarity">
    <text evidence="3">Belongs to the peptidase M28 family.</text>
</comment>
<evidence type="ECO:0000256" key="15">
    <source>
        <dbReference type="SAM" id="MobiDB-lite"/>
    </source>
</evidence>
<reference evidence="19" key="1">
    <citation type="submission" date="2020-11" db="EMBL/GenBank/DDBJ databases">
        <authorList>
            <person name="Tran Van P."/>
        </authorList>
    </citation>
    <scope>NUCLEOTIDE SEQUENCE</scope>
</reference>
<dbReference type="Pfam" id="PF04389">
    <property type="entry name" value="Peptidase_M28"/>
    <property type="match status" value="1"/>
</dbReference>
<evidence type="ECO:0000259" key="18">
    <source>
        <dbReference type="Pfam" id="PF22249"/>
    </source>
</evidence>
<evidence type="ECO:0000256" key="8">
    <source>
        <dbReference type="ARBA" id="ARBA00022824"/>
    </source>
</evidence>
<dbReference type="GO" id="GO:0006508">
    <property type="term" value="P:proteolysis"/>
    <property type="evidence" value="ECO:0007669"/>
    <property type="project" value="UniProtKB-KW"/>
</dbReference>
<feature type="transmembrane region" description="Helical" evidence="16">
    <location>
        <begin position="537"/>
        <end position="557"/>
    </location>
</feature>
<keyword evidence="6" id="KW-0479">Metal-binding</keyword>
<evidence type="ECO:0000259" key="17">
    <source>
        <dbReference type="Pfam" id="PF04389"/>
    </source>
</evidence>
<evidence type="ECO:0000256" key="9">
    <source>
        <dbReference type="ARBA" id="ARBA00022833"/>
    </source>
</evidence>
<evidence type="ECO:0000256" key="12">
    <source>
        <dbReference type="ARBA" id="ARBA00023136"/>
    </source>
</evidence>
<dbReference type="InterPro" id="IPR048024">
    <property type="entry name" value="Fxna-like_M28_dom"/>
</dbReference>
<feature type="domain" description="Peptidase M28" evidence="17">
    <location>
        <begin position="173"/>
        <end position="358"/>
    </location>
</feature>
<dbReference type="GO" id="GO:0005789">
    <property type="term" value="C:endoplasmic reticulum membrane"/>
    <property type="evidence" value="ECO:0007669"/>
    <property type="project" value="UniProtKB-SubCell"/>
</dbReference>
<evidence type="ECO:0000256" key="3">
    <source>
        <dbReference type="ARBA" id="ARBA00010918"/>
    </source>
</evidence>
<evidence type="ECO:0000313" key="19">
    <source>
        <dbReference type="EMBL" id="CAD7227824.1"/>
    </source>
</evidence>
<evidence type="ECO:0000256" key="14">
    <source>
        <dbReference type="ARBA" id="ARBA00078796"/>
    </source>
</evidence>
<evidence type="ECO:0000256" key="2">
    <source>
        <dbReference type="ARBA" id="ARBA00004477"/>
    </source>
</evidence>
<dbReference type="EMBL" id="OB661273">
    <property type="protein sequence ID" value="CAD7227824.1"/>
    <property type="molecule type" value="Genomic_DNA"/>
</dbReference>
<dbReference type="FunFam" id="3.40.630.10:FF:000008">
    <property type="entry name" value="Endoplasmic reticulum metallopeptidase 1"/>
    <property type="match status" value="1"/>
</dbReference>
<feature type="transmembrane region" description="Helical" evidence="16">
    <location>
        <begin position="397"/>
        <end position="415"/>
    </location>
</feature>
<sequence>MQSNGEGLRSRRTAPQKNAGLLGGPDHYDPPDEPSRKRAGGLFSHAPRSHLLHPVFLLVILVFYVLDVWLVLHIDSTLPQPLPVNDATLKSGRFLEERARRHLVQLSAIGPKPTGSYENEVLAVEYIRREIQAIQQITLPNHKLSLDLQVVSGDFELNFLRVSYISSYANIQNIVAKLEPADKKVKDAILINCHFDSAIGSPGASDDIVSCSNMLEVLRLLSQTPEDLNFAYLFLFNGAEENFLQHRWAPMVRAVVNLEACGSGGRDIIFQAGPDHPWLVEAYAKYAPHPFATVVAQDIFRSGMLPMDTDYRIFRDFGNIPGLDIAYVKNGYIYHTKDDRPEFITPGSLQRAGDNLLGLLRGLRNSPYVSDPGEYKHGNLVFFDVFGLFIVRYPMEVGVIIHSLGILLVLAFIFYDLKHAQRISGLSPLAFASQFVRALLVIAVSAIAAMLWSMLTGVFLDLCGRSLSWYGSPPLLIPLYILPTLLCLSLCLHAGAAFHPKKLQAPSLLLSLYLSAVRVVFALVMASALFFGLSSAFLLMMFLFFPTLADVISHFIFPPVVPRTRTGGRVISVLVGMMFPGSLALITILYGFHVFIPVAGRFGNARNPELVLGAIVTFSSVILMSYTVSKMNLLL</sequence>
<dbReference type="CDD" id="cd03875">
    <property type="entry name" value="M28_Fxna_like"/>
    <property type="match status" value="1"/>
</dbReference>
<gene>
    <name evidence="19" type="ORF">CTOB1V02_LOCUS5719</name>
</gene>
<dbReference type="PANTHER" id="PTHR12147:SF22">
    <property type="entry name" value="ENDOPLASMIC RETICULUM METALLOPEPTIDASE 1"/>
    <property type="match status" value="1"/>
</dbReference>
<evidence type="ECO:0000256" key="13">
    <source>
        <dbReference type="ARBA" id="ARBA00023180"/>
    </source>
</evidence>
<organism evidence="19">
    <name type="scientific">Cyprideis torosa</name>
    <dbReference type="NCBI Taxonomy" id="163714"/>
    <lineage>
        <taxon>Eukaryota</taxon>
        <taxon>Metazoa</taxon>
        <taxon>Ecdysozoa</taxon>
        <taxon>Arthropoda</taxon>
        <taxon>Crustacea</taxon>
        <taxon>Oligostraca</taxon>
        <taxon>Ostracoda</taxon>
        <taxon>Podocopa</taxon>
        <taxon>Podocopida</taxon>
        <taxon>Cytherocopina</taxon>
        <taxon>Cytheroidea</taxon>
        <taxon>Cytherideidae</taxon>
        <taxon>Cyprideis</taxon>
    </lineage>
</organism>
<evidence type="ECO:0000256" key="1">
    <source>
        <dbReference type="ARBA" id="ARBA00001947"/>
    </source>
</evidence>
<keyword evidence="13" id="KW-0325">Glycoprotein</keyword>
<evidence type="ECO:0000256" key="5">
    <source>
        <dbReference type="ARBA" id="ARBA00022692"/>
    </source>
</evidence>
<keyword evidence="9" id="KW-0862">Zinc</keyword>
<dbReference type="OrthoDB" id="76293at2759"/>
<evidence type="ECO:0000256" key="6">
    <source>
        <dbReference type="ARBA" id="ARBA00022723"/>
    </source>
</evidence>
<feature type="compositionally biased region" description="Basic and acidic residues" evidence="15">
    <location>
        <begin position="26"/>
        <end position="36"/>
    </location>
</feature>